<organism evidence="3 4">
    <name type="scientific">Leptospira ilyithenensis</name>
    <dbReference type="NCBI Taxonomy" id="2484901"/>
    <lineage>
        <taxon>Bacteria</taxon>
        <taxon>Pseudomonadati</taxon>
        <taxon>Spirochaetota</taxon>
        <taxon>Spirochaetia</taxon>
        <taxon>Leptospirales</taxon>
        <taxon>Leptospiraceae</taxon>
        <taxon>Leptospira</taxon>
    </lineage>
</organism>
<sequence length="166" mass="18619">MKKLLVILSILMFSFGSFANCFGKFGVLKTMYGFHAGINVGSGFVAKLVRTILMYIPFFWVYGFASFLDLVLFNLIEFWTDSNPIAAAEYDFEGKLVKEFRENGGSLRLTYTKWGKEMMIEAEGNKGKVTFFAFAEKPGKLFQKENGTLVERTEAEGPALPPGFAL</sequence>
<name>A0A4R9LW53_9LEPT</name>
<evidence type="ECO:0000313" key="4">
    <source>
        <dbReference type="Proteomes" id="UP000298264"/>
    </source>
</evidence>
<keyword evidence="2" id="KW-0732">Signal</keyword>
<gene>
    <name evidence="3" type="ORF">EHS11_01925</name>
</gene>
<comment type="caution">
    <text evidence="3">The sequence shown here is derived from an EMBL/GenBank/DDBJ whole genome shotgun (WGS) entry which is preliminary data.</text>
</comment>
<evidence type="ECO:0000313" key="3">
    <source>
        <dbReference type="EMBL" id="TGN14260.1"/>
    </source>
</evidence>
<dbReference type="RefSeq" id="WP_135762737.1">
    <property type="nucleotide sequence ID" value="NZ_RQHV01000007.1"/>
</dbReference>
<dbReference type="OrthoDB" id="9814441at2"/>
<evidence type="ECO:0000256" key="2">
    <source>
        <dbReference type="SAM" id="SignalP"/>
    </source>
</evidence>
<dbReference type="EMBL" id="RQHV01000007">
    <property type="protein sequence ID" value="TGN14260.1"/>
    <property type="molecule type" value="Genomic_DNA"/>
</dbReference>
<dbReference type="AlphaFoldDB" id="A0A4R9LW53"/>
<keyword evidence="1" id="KW-0472">Membrane</keyword>
<proteinExistence type="predicted"/>
<feature type="transmembrane region" description="Helical" evidence="1">
    <location>
        <begin position="52"/>
        <end position="76"/>
    </location>
</feature>
<feature type="chain" id="PRO_5020665573" evidence="2">
    <location>
        <begin position="20"/>
        <end position="166"/>
    </location>
</feature>
<reference evidence="3" key="1">
    <citation type="journal article" date="2019" name="PLoS Negl. Trop. Dis.">
        <title>Revisiting the worldwide diversity of Leptospira species in the environment.</title>
        <authorList>
            <person name="Vincent A.T."/>
            <person name="Schiettekatte O."/>
            <person name="Bourhy P."/>
            <person name="Veyrier F.J."/>
            <person name="Picardeau M."/>
        </authorList>
    </citation>
    <scope>NUCLEOTIDE SEQUENCE [LARGE SCALE GENOMIC DNA]</scope>
    <source>
        <strain evidence="3">201400974</strain>
    </source>
</reference>
<keyword evidence="1" id="KW-0812">Transmembrane</keyword>
<keyword evidence="1" id="KW-1133">Transmembrane helix</keyword>
<dbReference type="Proteomes" id="UP000298264">
    <property type="component" value="Unassembled WGS sequence"/>
</dbReference>
<keyword evidence="4" id="KW-1185">Reference proteome</keyword>
<dbReference type="Pfam" id="PF11810">
    <property type="entry name" value="DUF3332"/>
    <property type="match status" value="1"/>
</dbReference>
<feature type="signal peptide" evidence="2">
    <location>
        <begin position="1"/>
        <end position="19"/>
    </location>
</feature>
<dbReference type="InterPro" id="IPR021768">
    <property type="entry name" value="DUF3332"/>
</dbReference>
<accession>A0A4R9LW53</accession>
<evidence type="ECO:0000256" key="1">
    <source>
        <dbReference type="SAM" id="Phobius"/>
    </source>
</evidence>
<protein>
    <submittedName>
        <fullName evidence="3">DUF3332 family protein</fullName>
    </submittedName>
</protein>